<dbReference type="CDD" id="cd06225">
    <property type="entry name" value="HAMP"/>
    <property type="match status" value="1"/>
</dbReference>
<dbReference type="Gene3D" id="3.30.450.20">
    <property type="entry name" value="PAS domain"/>
    <property type="match status" value="1"/>
</dbReference>
<evidence type="ECO:0000256" key="2">
    <source>
        <dbReference type="ARBA" id="ARBA00022475"/>
    </source>
</evidence>
<evidence type="ECO:0000256" key="7">
    <source>
        <dbReference type="ARBA" id="ARBA00023224"/>
    </source>
</evidence>
<dbReference type="SUPFAM" id="SSF103190">
    <property type="entry name" value="Sensory domain-like"/>
    <property type="match status" value="1"/>
</dbReference>
<dbReference type="CDD" id="cd12913">
    <property type="entry name" value="PDC1_MCP_like"/>
    <property type="match status" value="1"/>
</dbReference>
<dbReference type="GO" id="GO:0006935">
    <property type="term" value="P:chemotaxis"/>
    <property type="evidence" value="ECO:0007669"/>
    <property type="project" value="UniProtKB-KW"/>
</dbReference>
<dbReference type="Pfam" id="PF00672">
    <property type="entry name" value="HAMP"/>
    <property type="match status" value="1"/>
</dbReference>
<dbReference type="PROSITE" id="PS50111">
    <property type="entry name" value="CHEMOTAXIS_TRANSDUC_2"/>
    <property type="match status" value="1"/>
</dbReference>
<protein>
    <submittedName>
        <fullName evidence="13">Methyl-accepting chemotaxis protein McpA</fullName>
    </submittedName>
</protein>
<evidence type="ECO:0000256" key="5">
    <source>
        <dbReference type="ARBA" id="ARBA00022989"/>
    </source>
</evidence>
<evidence type="ECO:0000256" key="10">
    <source>
        <dbReference type="SAM" id="Phobius"/>
    </source>
</evidence>
<keyword evidence="5 10" id="KW-1133">Transmembrane helix</keyword>
<accession>A0A0J1FVJ0</accession>
<dbReference type="InterPro" id="IPR029151">
    <property type="entry name" value="Sensor-like_sf"/>
</dbReference>
<dbReference type="GO" id="GO:0007165">
    <property type="term" value="P:signal transduction"/>
    <property type="evidence" value="ECO:0007669"/>
    <property type="project" value="UniProtKB-KW"/>
</dbReference>
<keyword evidence="7 9" id="KW-0807">Transducer</keyword>
<dbReference type="STRING" id="476652.DEAC_c06570"/>
<dbReference type="Gene3D" id="1.10.287.950">
    <property type="entry name" value="Methyl-accepting chemotaxis protein"/>
    <property type="match status" value="1"/>
</dbReference>
<keyword evidence="6 10" id="KW-0472">Membrane</keyword>
<sequence>MKGSMQRKLVGLILVLSLVPTSILGFYSYEDANSVLASELKTSASQSVTKVEETTNMFMKGIEQDVNRLSNDPSVIGITPGSNGSQALAVFKAYKESNSDVLNVYFGTADKRMILYPSTQLPNGFDPTTRPWYTQAEKAKGIVWTDPYVDAGTNQLVITVAKPVYNPQTNELLGIMSIDISLNSLTQIISQMKIGQQGYLIMLDKNNKIMVDPDKTQLGKDLSVPELKIGLANGASGVADFKASGSRYFGSFDTFKKTGWKFVGVVSYAEIQTSTSQILHHTVIASILLAILAIVVGILFSKTVTKALNLLVEDAQKIGNGDFTVRCKLTSSDETGILAATLNGMVEELGTLMKNIQNLSLHVSTSAHDLASTAMQTSKSAEEVSTTVSQIATGASDQATQAEQGSLFVEHVSNNFQSLEMSSNNMLEASQEAAQANQRGIDSVNELTTTSQANKDSIDKIESVISLLNNKVQAISTILQAITTISEQTNLLALNASIEAARAGEAGRGFSVVAEEIRKLAEQSSDSANGIRQIVLDIQTESQHTVGVMQEVQTQTVAQMSAVTKVNSSFADISIAIETIHGIIQQNTDHMKEASTNSAKVVEVLQNISAVSEQTAAASEEVTASMQQTSNAVEHVAETAEALDKVAKQLTEEILKFKVDD</sequence>
<keyword evidence="3" id="KW-0145">Chemotaxis</keyword>
<organism evidence="13 14">
    <name type="scientific">Desulfosporosinus acididurans</name>
    <dbReference type="NCBI Taxonomy" id="476652"/>
    <lineage>
        <taxon>Bacteria</taxon>
        <taxon>Bacillati</taxon>
        <taxon>Bacillota</taxon>
        <taxon>Clostridia</taxon>
        <taxon>Eubacteriales</taxon>
        <taxon>Desulfitobacteriaceae</taxon>
        <taxon>Desulfosporosinus</taxon>
    </lineage>
</organism>
<dbReference type="RefSeq" id="WP_047808587.1">
    <property type="nucleotide sequence ID" value="NZ_LDZY01000002.1"/>
</dbReference>
<dbReference type="CDD" id="cd11386">
    <property type="entry name" value="MCP_signal"/>
    <property type="match status" value="1"/>
</dbReference>
<dbReference type="SMART" id="SM00304">
    <property type="entry name" value="HAMP"/>
    <property type="match status" value="1"/>
</dbReference>
<dbReference type="InterPro" id="IPR004089">
    <property type="entry name" value="MCPsignal_dom"/>
</dbReference>
<evidence type="ECO:0000259" key="11">
    <source>
        <dbReference type="PROSITE" id="PS50111"/>
    </source>
</evidence>
<dbReference type="EMBL" id="LDZY01000002">
    <property type="protein sequence ID" value="KLU67445.1"/>
    <property type="molecule type" value="Genomic_DNA"/>
</dbReference>
<keyword evidence="14" id="KW-1185">Reference proteome</keyword>
<evidence type="ECO:0000259" key="12">
    <source>
        <dbReference type="PROSITE" id="PS50885"/>
    </source>
</evidence>
<dbReference type="SUPFAM" id="SSF58104">
    <property type="entry name" value="Methyl-accepting chemotaxis protein (MCP) signaling domain"/>
    <property type="match status" value="1"/>
</dbReference>
<proteinExistence type="inferred from homology"/>
<dbReference type="PANTHER" id="PTHR32089">
    <property type="entry name" value="METHYL-ACCEPTING CHEMOTAXIS PROTEIN MCPB"/>
    <property type="match status" value="1"/>
</dbReference>
<dbReference type="InterPro" id="IPR033479">
    <property type="entry name" value="dCache_1"/>
</dbReference>
<evidence type="ECO:0000313" key="14">
    <source>
        <dbReference type="Proteomes" id="UP000036356"/>
    </source>
</evidence>
<dbReference type="Pfam" id="PF02743">
    <property type="entry name" value="dCache_1"/>
    <property type="match status" value="1"/>
</dbReference>
<comment type="caution">
    <text evidence="13">The sequence shown here is derived from an EMBL/GenBank/DDBJ whole genome shotgun (WGS) entry which is preliminary data.</text>
</comment>
<reference evidence="13 14" key="1">
    <citation type="submission" date="2015-06" db="EMBL/GenBank/DDBJ databases">
        <title>Draft genome of the moderately acidophilic sulfate reducer Candidatus Desulfosporosinus acididurans strain M1.</title>
        <authorList>
            <person name="Poehlein A."/>
            <person name="Petzsch P."/>
            <person name="Johnson B.D."/>
            <person name="Schloemann M."/>
            <person name="Daniel R."/>
            <person name="Muehling M."/>
        </authorList>
    </citation>
    <scope>NUCLEOTIDE SEQUENCE [LARGE SCALE GENOMIC DNA]</scope>
    <source>
        <strain evidence="13 14">M1</strain>
    </source>
</reference>
<dbReference type="PATRIC" id="fig|476652.3.peg.672"/>
<name>A0A0J1FVJ0_9FIRM</name>
<dbReference type="Proteomes" id="UP000036356">
    <property type="component" value="Unassembled WGS sequence"/>
</dbReference>
<dbReference type="CDD" id="cd12912">
    <property type="entry name" value="PDC2_MCP_like"/>
    <property type="match status" value="1"/>
</dbReference>
<feature type="transmembrane region" description="Helical" evidence="10">
    <location>
        <begin position="278"/>
        <end position="300"/>
    </location>
</feature>
<feature type="domain" description="Methyl-accepting transducer" evidence="11">
    <location>
        <begin position="373"/>
        <end position="630"/>
    </location>
</feature>
<evidence type="ECO:0000256" key="6">
    <source>
        <dbReference type="ARBA" id="ARBA00023136"/>
    </source>
</evidence>
<evidence type="ECO:0000256" key="9">
    <source>
        <dbReference type="PROSITE-ProRule" id="PRU00284"/>
    </source>
</evidence>
<dbReference type="Pfam" id="PF00015">
    <property type="entry name" value="MCPsignal"/>
    <property type="match status" value="1"/>
</dbReference>
<dbReference type="GO" id="GO:0005886">
    <property type="term" value="C:plasma membrane"/>
    <property type="evidence" value="ECO:0007669"/>
    <property type="project" value="UniProtKB-SubCell"/>
</dbReference>
<feature type="domain" description="HAMP" evidence="12">
    <location>
        <begin position="302"/>
        <end position="354"/>
    </location>
</feature>
<dbReference type="PROSITE" id="PS50885">
    <property type="entry name" value="HAMP"/>
    <property type="match status" value="1"/>
</dbReference>
<comment type="similarity">
    <text evidence="8">Belongs to the methyl-accepting chemotaxis (MCP) protein family.</text>
</comment>
<evidence type="ECO:0000256" key="1">
    <source>
        <dbReference type="ARBA" id="ARBA00004651"/>
    </source>
</evidence>
<dbReference type="PANTHER" id="PTHR32089:SF114">
    <property type="entry name" value="METHYL-ACCEPTING CHEMOTAXIS PROTEIN MCPB"/>
    <property type="match status" value="1"/>
</dbReference>
<dbReference type="InterPro" id="IPR003660">
    <property type="entry name" value="HAMP_dom"/>
</dbReference>
<dbReference type="AlphaFoldDB" id="A0A0J1FVJ0"/>
<keyword evidence="4 10" id="KW-0812">Transmembrane</keyword>
<evidence type="ECO:0000256" key="3">
    <source>
        <dbReference type="ARBA" id="ARBA00022500"/>
    </source>
</evidence>
<evidence type="ECO:0000256" key="4">
    <source>
        <dbReference type="ARBA" id="ARBA00022692"/>
    </source>
</evidence>
<comment type="subcellular location">
    <subcellularLocation>
        <location evidence="1">Cell membrane</location>
        <topology evidence="1">Multi-pass membrane protein</topology>
    </subcellularLocation>
</comment>
<dbReference type="SMART" id="SM00283">
    <property type="entry name" value="MA"/>
    <property type="match status" value="1"/>
</dbReference>
<evidence type="ECO:0000313" key="13">
    <source>
        <dbReference type="EMBL" id="KLU67445.1"/>
    </source>
</evidence>
<gene>
    <name evidence="13" type="primary">mcpA_1</name>
    <name evidence="13" type="ORF">DEAC_c06570</name>
</gene>
<evidence type="ECO:0000256" key="8">
    <source>
        <dbReference type="ARBA" id="ARBA00029447"/>
    </source>
</evidence>
<keyword evidence="2" id="KW-1003">Cell membrane</keyword>